<dbReference type="SMART" id="SM00248">
    <property type="entry name" value="ANK"/>
    <property type="match status" value="2"/>
</dbReference>
<gene>
    <name evidence="4" type="ORF">HPHI1048_LOCUS11736</name>
</gene>
<proteinExistence type="predicted"/>
<dbReference type="Gene3D" id="1.25.40.20">
    <property type="entry name" value="Ankyrin repeat-containing domain"/>
    <property type="match status" value="1"/>
</dbReference>
<evidence type="ECO:0000256" key="1">
    <source>
        <dbReference type="ARBA" id="ARBA00022737"/>
    </source>
</evidence>
<keyword evidence="2 3" id="KW-0040">ANK repeat</keyword>
<dbReference type="AlphaFoldDB" id="A0A7S0HJT0"/>
<dbReference type="PANTHER" id="PTHR24201:SF15">
    <property type="entry name" value="ANKYRIN REPEAT DOMAIN-CONTAINING PROTEIN 66"/>
    <property type="match status" value="1"/>
</dbReference>
<dbReference type="SUPFAM" id="SSF48403">
    <property type="entry name" value="Ankyrin repeat"/>
    <property type="match status" value="1"/>
</dbReference>
<dbReference type="PANTHER" id="PTHR24201">
    <property type="entry name" value="ANK_REP_REGION DOMAIN-CONTAINING PROTEIN"/>
    <property type="match status" value="1"/>
</dbReference>
<evidence type="ECO:0000256" key="2">
    <source>
        <dbReference type="ARBA" id="ARBA00023043"/>
    </source>
</evidence>
<sequence>MSSAFVRVLKASAAVPIRHALSYLTHPRYTAHAPRQIFIRPEALQISEIDRKQRFMSTSQCDDLIYQHAKNGNSKQIAELLKANKVDLSRKDAKGYTVLHYAAMNGYGDVSKLLLEAGADPNIQDSVGRTALHHSMPAGFSSCVVHLMNHGVDDKIRDMHGQTAADLVSKEGGGEIS</sequence>
<keyword evidence="1" id="KW-0677">Repeat</keyword>
<feature type="repeat" description="ANK" evidence="3">
    <location>
        <begin position="94"/>
        <end position="126"/>
    </location>
</feature>
<dbReference type="EMBL" id="HBEO01017265">
    <property type="protein sequence ID" value="CAD8486461.1"/>
    <property type="molecule type" value="Transcribed_RNA"/>
</dbReference>
<evidence type="ECO:0000256" key="3">
    <source>
        <dbReference type="PROSITE-ProRule" id="PRU00023"/>
    </source>
</evidence>
<dbReference type="PROSITE" id="PS50088">
    <property type="entry name" value="ANK_REPEAT"/>
    <property type="match status" value="1"/>
</dbReference>
<evidence type="ECO:0000313" key="4">
    <source>
        <dbReference type="EMBL" id="CAD8486461.1"/>
    </source>
</evidence>
<dbReference type="InterPro" id="IPR002110">
    <property type="entry name" value="Ankyrin_rpt"/>
</dbReference>
<evidence type="ECO:0008006" key="5">
    <source>
        <dbReference type="Google" id="ProtNLM"/>
    </source>
</evidence>
<dbReference type="InterPro" id="IPR050776">
    <property type="entry name" value="Ank_Repeat/CDKN_Inhibitor"/>
</dbReference>
<reference evidence="4" key="1">
    <citation type="submission" date="2021-01" db="EMBL/GenBank/DDBJ databases">
        <authorList>
            <person name="Corre E."/>
            <person name="Pelletier E."/>
            <person name="Niang G."/>
            <person name="Scheremetjew M."/>
            <person name="Finn R."/>
            <person name="Kale V."/>
            <person name="Holt S."/>
            <person name="Cochrane G."/>
            <person name="Meng A."/>
            <person name="Brown T."/>
            <person name="Cohen L."/>
        </authorList>
    </citation>
    <scope>NUCLEOTIDE SEQUENCE</scope>
    <source>
        <strain evidence="4">CCMP325</strain>
    </source>
</reference>
<accession>A0A7S0HJT0</accession>
<protein>
    <recommendedName>
        <fullName evidence="5">Ankyrin</fullName>
    </recommendedName>
</protein>
<dbReference type="PROSITE" id="PS50297">
    <property type="entry name" value="ANK_REP_REGION"/>
    <property type="match status" value="1"/>
</dbReference>
<organism evidence="4">
    <name type="scientific">Hanusia phi</name>
    <dbReference type="NCBI Taxonomy" id="3032"/>
    <lineage>
        <taxon>Eukaryota</taxon>
        <taxon>Cryptophyceae</taxon>
        <taxon>Pyrenomonadales</taxon>
        <taxon>Geminigeraceae</taxon>
        <taxon>Hanusia</taxon>
    </lineage>
</organism>
<dbReference type="InterPro" id="IPR036770">
    <property type="entry name" value="Ankyrin_rpt-contain_sf"/>
</dbReference>
<name>A0A7S0HJT0_9CRYP</name>
<dbReference type="Pfam" id="PF12796">
    <property type="entry name" value="Ank_2"/>
    <property type="match status" value="1"/>
</dbReference>